<sequence>MVIQQKLSAVITVNALAAAQRVSLTHFGYYDQSPKRFSNYAGYIVLRTLAQTQVHSIFPHSGRPFRHDWKVTFFSFVFLGQSPYLVGLNRSLFVWPLMRLPAGSLQPAELIPEA</sequence>
<evidence type="ECO:0000313" key="1">
    <source>
        <dbReference type="EMBL" id="CAH2240874.1"/>
    </source>
</evidence>
<dbReference type="AlphaFoldDB" id="A0A8S4RUP0"/>
<keyword evidence="2" id="KW-1185">Reference proteome</keyword>
<protein>
    <submittedName>
        <fullName evidence="1">Jg9611 protein</fullName>
    </submittedName>
</protein>
<organism evidence="1 2">
    <name type="scientific">Pararge aegeria aegeria</name>
    <dbReference type="NCBI Taxonomy" id="348720"/>
    <lineage>
        <taxon>Eukaryota</taxon>
        <taxon>Metazoa</taxon>
        <taxon>Ecdysozoa</taxon>
        <taxon>Arthropoda</taxon>
        <taxon>Hexapoda</taxon>
        <taxon>Insecta</taxon>
        <taxon>Pterygota</taxon>
        <taxon>Neoptera</taxon>
        <taxon>Endopterygota</taxon>
        <taxon>Lepidoptera</taxon>
        <taxon>Glossata</taxon>
        <taxon>Ditrysia</taxon>
        <taxon>Papilionoidea</taxon>
        <taxon>Nymphalidae</taxon>
        <taxon>Satyrinae</taxon>
        <taxon>Satyrini</taxon>
        <taxon>Parargina</taxon>
        <taxon>Pararge</taxon>
    </lineage>
</organism>
<accession>A0A8S4RUP0</accession>
<proteinExistence type="predicted"/>
<gene>
    <name evidence="1" type="primary">jg9611</name>
    <name evidence="1" type="ORF">PAEG_LOCUS17358</name>
</gene>
<reference evidence="1" key="1">
    <citation type="submission" date="2022-03" db="EMBL/GenBank/DDBJ databases">
        <authorList>
            <person name="Lindestad O."/>
        </authorList>
    </citation>
    <scope>NUCLEOTIDE SEQUENCE</scope>
</reference>
<comment type="caution">
    <text evidence="1">The sequence shown here is derived from an EMBL/GenBank/DDBJ whole genome shotgun (WGS) entry which is preliminary data.</text>
</comment>
<dbReference type="Proteomes" id="UP000838756">
    <property type="component" value="Unassembled WGS sequence"/>
</dbReference>
<dbReference type="EMBL" id="CAKXAJ010025557">
    <property type="protein sequence ID" value="CAH2240874.1"/>
    <property type="molecule type" value="Genomic_DNA"/>
</dbReference>
<evidence type="ECO:0000313" key="2">
    <source>
        <dbReference type="Proteomes" id="UP000838756"/>
    </source>
</evidence>
<name>A0A8S4RUP0_9NEOP</name>